<keyword evidence="4" id="KW-1185">Reference proteome</keyword>
<feature type="compositionally biased region" description="Basic residues" evidence="1">
    <location>
        <begin position="670"/>
        <end position="684"/>
    </location>
</feature>
<feature type="region of interest" description="Disordered" evidence="1">
    <location>
        <begin position="661"/>
        <end position="702"/>
    </location>
</feature>
<feature type="compositionally biased region" description="Polar residues" evidence="1">
    <location>
        <begin position="153"/>
        <end position="163"/>
    </location>
</feature>
<proteinExistence type="predicted"/>
<feature type="compositionally biased region" description="Polar residues" evidence="1">
    <location>
        <begin position="1056"/>
        <end position="1091"/>
    </location>
</feature>
<dbReference type="GO" id="GO:0008270">
    <property type="term" value="F:zinc ion binding"/>
    <property type="evidence" value="ECO:0007669"/>
    <property type="project" value="InterPro"/>
</dbReference>
<evidence type="ECO:0000313" key="3">
    <source>
        <dbReference type="EMBL" id="KAH8358666.1"/>
    </source>
</evidence>
<name>A0AAD4JTW2_9MUSC</name>
<feature type="region of interest" description="Disordered" evidence="1">
    <location>
        <begin position="199"/>
        <end position="220"/>
    </location>
</feature>
<dbReference type="AlphaFoldDB" id="A0AAD4JTW2"/>
<dbReference type="InterPro" id="IPR003604">
    <property type="entry name" value="Matrin/U1-like-C_Znf_C2H2"/>
</dbReference>
<dbReference type="GO" id="GO:0003676">
    <property type="term" value="F:nucleic acid binding"/>
    <property type="evidence" value="ECO:0007669"/>
    <property type="project" value="InterPro"/>
</dbReference>
<feature type="domain" description="U1-type" evidence="2">
    <location>
        <begin position="462"/>
        <end position="495"/>
    </location>
</feature>
<feature type="compositionally biased region" description="Polar residues" evidence="1">
    <location>
        <begin position="206"/>
        <end position="220"/>
    </location>
</feature>
<organism evidence="3 4">
    <name type="scientific">Drosophila rubida</name>
    <dbReference type="NCBI Taxonomy" id="30044"/>
    <lineage>
        <taxon>Eukaryota</taxon>
        <taxon>Metazoa</taxon>
        <taxon>Ecdysozoa</taxon>
        <taxon>Arthropoda</taxon>
        <taxon>Hexapoda</taxon>
        <taxon>Insecta</taxon>
        <taxon>Pterygota</taxon>
        <taxon>Neoptera</taxon>
        <taxon>Endopterygota</taxon>
        <taxon>Diptera</taxon>
        <taxon>Brachycera</taxon>
        <taxon>Muscomorpha</taxon>
        <taxon>Ephydroidea</taxon>
        <taxon>Drosophilidae</taxon>
        <taxon>Drosophila</taxon>
    </lineage>
</organism>
<dbReference type="SMART" id="SM00451">
    <property type="entry name" value="ZnF_U1"/>
    <property type="match status" value="2"/>
</dbReference>
<comment type="caution">
    <text evidence="3">The sequence shown here is derived from an EMBL/GenBank/DDBJ whole genome shotgun (WGS) entry which is preliminary data.</text>
</comment>
<gene>
    <name evidence="3" type="ORF">KR093_001671</name>
</gene>
<sequence length="1091" mass="123346">MKMANMEKVFDNSDYPALLTTLSLKEVMVLEFRFIHNGKWENMVMCKDNNKNMYLCNVCNVFQYGDKNLYSHLAGKKHIMKMELVRNIRLPKGIGSRNTTKKANSHQMKTVPKNITETPSTFTKDTNKSVPNIQPSKNPVGTAAKSVAAKPQAVSSPKPSAANCSVATISKPTATKAPAKPLAAKTPVASTSKPIATKAPVANGPVKTTDSNPPVAATSNSIATNVGSTLPVEEKVVSTKLDRNIEATNSNMLSNDQRPQLDGNTSVSTTFNSLVQENLKKSTSTTKRVSDDVEIQTPCEETNAAEETNFSTDVLTNNFESSVLHENKTETEKNKVSKHPLKLNLVKNPAKVAKEKQISCVPLSKLVNAQSTEKVNNAKNENNDDDDEVILLDPEIDPCSHTAQANNNGGDEIKVITPTPMDVNYLPSSTLTFDNSKNMTEILGLIGVEYVLKIVRSISSPSPRFICSLCEITADEISMHNHLISINHRLKYCEKHFPTTIRQYRQQISHIPEHQVFKVLTPILNKIAIAIETHHGRENAYHCYEHWFNKNKKSLYSTVLRRRHASEQNGPAFTHVVDANEVDMFIENANNKVDQPMGGIIRISNHEPPHHTFNNSNTFRSQQPTTIHKYANNYLKQSNNQPQTVEAVDDETHKRLVENFLRDTRQSQPARHRHEPRVSKRNRSRSITPERKRKRSSSLMGSQWNVDRRSVSPLRDGDIWQAYRHLVDHSVREVNSTFDLYKSDPEQHPLYKDEWQKFWKRRKDELIASGINHRTYNYQNEWILFFNARLEELYSQRLENIKVKCRERLCLPMTNKELTDPKYHVNICDELQEPELAPESQTENFVEHQRKPVEHCRELSPKSKPRENREEVNVIHVLRLLTALEDYLGSLGPSITELLAKALQISKIHPEKVNNLILTNENCVILETAKEKFTGLIISKMLETNQERALKKAVNDTEALLEFAAKISTHCPNENVETEISTAGQTLGNMYSSQDFAQKTKSTGSYKISDQIDKTDLAAKLASSLISQGKTKINPEQLKQIIQVYSLIEQKKLQEPSLTSTPTENHSTNIETSTSDQFTTPHQQSFNSNHP</sequence>
<evidence type="ECO:0000256" key="1">
    <source>
        <dbReference type="SAM" id="MobiDB-lite"/>
    </source>
</evidence>
<feature type="domain" description="U1-type" evidence="2">
    <location>
        <begin position="51"/>
        <end position="85"/>
    </location>
</feature>
<dbReference type="EMBL" id="JAJJHW010003409">
    <property type="protein sequence ID" value="KAH8358666.1"/>
    <property type="molecule type" value="Genomic_DNA"/>
</dbReference>
<feature type="region of interest" description="Disordered" evidence="1">
    <location>
        <begin position="1055"/>
        <end position="1091"/>
    </location>
</feature>
<feature type="non-terminal residue" evidence="3">
    <location>
        <position position="1"/>
    </location>
</feature>
<feature type="region of interest" description="Disordered" evidence="1">
    <location>
        <begin position="116"/>
        <end position="163"/>
    </location>
</feature>
<evidence type="ECO:0000259" key="2">
    <source>
        <dbReference type="SMART" id="SM00451"/>
    </source>
</evidence>
<accession>A0AAD4JTW2</accession>
<dbReference type="InterPro" id="IPR036236">
    <property type="entry name" value="Znf_C2H2_sf"/>
</dbReference>
<dbReference type="SUPFAM" id="SSF57667">
    <property type="entry name" value="beta-beta-alpha zinc fingers"/>
    <property type="match status" value="1"/>
</dbReference>
<evidence type="ECO:0000313" key="4">
    <source>
        <dbReference type="Proteomes" id="UP001200034"/>
    </source>
</evidence>
<feature type="compositionally biased region" description="Polar residues" evidence="1">
    <location>
        <begin position="116"/>
        <end position="139"/>
    </location>
</feature>
<protein>
    <recommendedName>
        <fullName evidence="2">U1-type domain-containing protein</fullName>
    </recommendedName>
</protein>
<reference evidence="3" key="1">
    <citation type="journal article" date="2021" name="Mol. Ecol. Resour.">
        <title>Phylogenomic analyses of the genus Drosophila reveals genomic signals of climate adaptation.</title>
        <authorList>
            <person name="Li F."/>
            <person name="Rane R.V."/>
            <person name="Luria V."/>
            <person name="Xiong Z."/>
            <person name="Chen J."/>
            <person name="Li Z."/>
            <person name="Catullo R.A."/>
            <person name="Griffin P.C."/>
            <person name="Schiffer M."/>
            <person name="Pearce S."/>
            <person name="Lee S.F."/>
            <person name="McElroy K."/>
            <person name="Stocker A."/>
            <person name="Shirriffs J."/>
            <person name="Cockerell F."/>
            <person name="Coppin C."/>
            <person name="Sgro C.M."/>
            <person name="Karger A."/>
            <person name="Cain J.W."/>
            <person name="Weber J.A."/>
            <person name="Santpere G."/>
            <person name="Kirschner M.W."/>
            <person name="Hoffmann A.A."/>
            <person name="Oakeshott J.G."/>
            <person name="Zhang G."/>
        </authorList>
    </citation>
    <scope>NUCLEOTIDE SEQUENCE</scope>
    <source>
        <strain evidence="3">BGI-SZ-2011g</strain>
    </source>
</reference>
<dbReference type="Proteomes" id="UP001200034">
    <property type="component" value="Unassembled WGS sequence"/>
</dbReference>